<dbReference type="NCBIfam" id="TIGR00254">
    <property type="entry name" value="GGDEF"/>
    <property type="match status" value="1"/>
</dbReference>
<dbReference type="Proteomes" id="UP001151002">
    <property type="component" value="Unassembled WGS sequence"/>
</dbReference>
<reference evidence="2" key="1">
    <citation type="submission" date="2022-11" db="EMBL/GenBank/DDBJ databases">
        <authorList>
            <person name="Somphong A."/>
            <person name="Phongsopitanun W."/>
        </authorList>
    </citation>
    <scope>NUCLEOTIDE SEQUENCE</scope>
    <source>
        <strain evidence="2">Pm04-4</strain>
    </source>
</reference>
<name>A0ABT4BGM8_9ACTN</name>
<feature type="domain" description="GGDEF" evidence="1">
    <location>
        <begin position="59"/>
        <end position="191"/>
    </location>
</feature>
<dbReference type="InterPro" id="IPR000160">
    <property type="entry name" value="GGDEF_dom"/>
</dbReference>
<sequence length="215" mass="23298">MAGLKQVGLVLGRVVERQRASESLAWQATHDPVTALANRGLLLEHIGLTQDDIFNPAEVRSAVLLINIDRFRQVNDSLGHVVGDQVLRLIAERLRSSVGPDDLVARLSADEFVVLSYQSADANFCALAEQLQRAVSQPLMVGGHQMRLRAGIGISLISFEQNLPAAVLRSADSALRHARTRGSEQVYMFDAKLAAAVEQRIKDEAGLARAIAAVS</sequence>
<dbReference type="InterPro" id="IPR043128">
    <property type="entry name" value="Rev_trsase/Diguanyl_cyclase"/>
</dbReference>
<dbReference type="InterPro" id="IPR052163">
    <property type="entry name" value="DGC-Regulatory_Protein"/>
</dbReference>
<gene>
    <name evidence="2" type="ORF">OWR29_47475</name>
</gene>
<dbReference type="RefSeq" id="WP_267570308.1">
    <property type="nucleotide sequence ID" value="NZ_JAPNTZ010000030.1"/>
</dbReference>
<proteinExistence type="predicted"/>
<dbReference type="SUPFAM" id="SSF55073">
    <property type="entry name" value="Nucleotide cyclase"/>
    <property type="match status" value="1"/>
</dbReference>
<evidence type="ECO:0000313" key="2">
    <source>
        <dbReference type="EMBL" id="MCY1145691.1"/>
    </source>
</evidence>
<dbReference type="Gene3D" id="3.30.70.270">
    <property type="match status" value="1"/>
</dbReference>
<accession>A0ABT4BGM8</accession>
<organism evidence="2 3">
    <name type="scientific">Paractinoplanes pyxinae</name>
    <dbReference type="NCBI Taxonomy" id="2997416"/>
    <lineage>
        <taxon>Bacteria</taxon>
        <taxon>Bacillati</taxon>
        <taxon>Actinomycetota</taxon>
        <taxon>Actinomycetes</taxon>
        <taxon>Micromonosporales</taxon>
        <taxon>Micromonosporaceae</taxon>
        <taxon>Paractinoplanes</taxon>
    </lineage>
</organism>
<dbReference type="PANTHER" id="PTHR46663:SF2">
    <property type="entry name" value="GGDEF DOMAIN-CONTAINING PROTEIN"/>
    <property type="match status" value="1"/>
</dbReference>
<dbReference type="PANTHER" id="PTHR46663">
    <property type="entry name" value="DIGUANYLATE CYCLASE DGCT-RELATED"/>
    <property type="match status" value="1"/>
</dbReference>
<comment type="caution">
    <text evidence="2">The sequence shown here is derived from an EMBL/GenBank/DDBJ whole genome shotgun (WGS) entry which is preliminary data.</text>
</comment>
<evidence type="ECO:0000259" key="1">
    <source>
        <dbReference type="PROSITE" id="PS50887"/>
    </source>
</evidence>
<keyword evidence="3" id="KW-1185">Reference proteome</keyword>
<dbReference type="InterPro" id="IPR029787">
    <property type="entry name" value="Nucleotide_cyclase"/>
</dbReference>
<dbReference type="Pfam" id="PF00990">
    <property type="entry name" value="GGDEF"/>
    <property type="match status" value="1"/>
</dbReference>
<dbReference type="EMBL" id="JAPNTZ010000030">
    <property type="protein sequence ID" value="MCY1145691.1"/>
    <property type="molecule type" value="Genomic_DNA"/>
</dbReference>
<protein>
    <submittedName>
        <fullName evidence="2">GGDEF domain-containing protein</fullName>
    </submittedName>
</protein>
<dbReference type="SMART" id="SM00267">
    <property type="entry name" value="GGDEF"/>
    <property type="match status" value="1"/>
</dbReference>
<dbReference type="PROSITE" id="PS50887">
    <property type="entry name" value="GGDEF"/>
    <property type="match status" value="1"/>
</dbReference>
<evidence type="ECO:0000313" key="3">
    <source>
        <dbReference type="Proteomes" id="UP001151002"/>
    </source>
</evidence>
<dbReference type="CDD" id="cd01949">
    <property type="entry name" value="GGDEF"/>
    <property type="match status" value="1"/>
</dbReference>